<dbReference type="AlphaFoldDB" id="A0A699J410"/>
<sequence length="429" mass="47184">MAAPVIFISSDVSVESVGSSFLRVILIGSISELLVALGVGAAVVASPARVLELDTHSSLEADPSEGSPPIVFVASIVSHFLCSDDLELDTEIPERHVSPIHHDAMLTRLRSRVALRSSSPNTYTLEIPIAPILPVPYAIVAPSSEFLVALVVSPHGICRRRAILIQHGKKIPIGRLYRTYPGRPCRALTMRKSVIPLPSHHLALRYTSHYLDHFTSVSSLSHSSSDHSSTRHFITGHSLSGHILLDTTDADSSTPSRFVHPSLTRTPRCTKAYLHWRSAPLSTRSPAATVTSFFHATRSLVPSRVDLLPARKRFSDFISLEDNIKEDIDEDVLEDIEADAMAIQVVVDMDVEAGVDTVIRMEVDVWVDVKDDIKDEVESSDRGTMEVGVDMVVGIDIPDGMHMNDTVKPLEQVKEALQDIYEHVMEIHL</sequence>
<organism evidence="1">
    <name type="scientific">Tanacetum cinerariifolium</name>
    <name type="common">Dalmatian daisy</name>
    <name type="synonym">Chrysanthemum cinerariifolium</name>
    <dbReference type="NCBI Taxonomy" id="118510"/>
    <lineage>
        <taxon>Eukaryota</taxon>
        <taxon>Viridiplantae</taxon>
        <taxon>Streptophyta</taxon>
        <taxon>Embryophyta</taxon>
        <taxon>Tracheophyta</taxon>
        <taxon>Spermatophyta</taxon>
        <taxon>Magnoliopsida</taxon>
        <taxon>eudicotyledons</taxon>
        <taxon>Gunneridae</taxon>
        <taxon>Pentapetalae</taxon>
        <taxon>asterids</taxon>
        <taxon>campanulids</taxon>
        <taxon>Asterales</taxon>
        <taxon>Asteraceae</taxon>
        <taxon>Asteroideae</taxon>
        <taxon>Anthemideae</taxon>
        <taxon>Anthemidinae</taxon>
        <taxon>Tanacetum</taxon>
    </lineage>
</organism>
<accession>A0A699J410</accession>
<name>A0A699J410_TANCI</name>
<proteinExistence type="predicted"/>
<protein>
    <submittedName>
        <fullName evidence="1">Uncharacterized protein</fullName>
    </submittedName>
</protein>
<comment type="caution">
    <text evidence="1">The sequence shown here is derived from an EMBL/GenBank/DDBJ whole genome shotgun (WGS) entry which is preliminary data.</text>
</comment>
<reference evidence="1" key="1">
    <citation type="journal article" date="2019" name="Sci. Rep.">
        <title>Draft genome of Tanacetum cinerariifolium, the natural source of mosquito coil.</title>
        <authorList>
            <person name="Yamashiro T."/>
            <person name="Shiraishi A."/>
            <person name="Satake H."/>
            <person name="Nakayama K."/>
        </authorList>
    </citation>
    <scope>NUCLEOTIDE SEQUENCE</scope>
</reference>
<evidence type="ECO:0000313" key="1">
    <source>
        <dbReference type="EMBL" id="GFA10336.1"/>
    </source>
</evidence>
<gene>
    <name evidence="1" type="ORF">Tci_582308</name>
</gene>
<dbReference type="EMBL" id="BKCJ010369345">
    <property type="protein sequence ID" value="GFA10336.1"/>
    <property type="molecule type" value="Genomic_DNA"/>
</dbReference>